<evidence type="ECO:0000313" key="9">
    <source>
        <dbReference type="Proteomes" id="UP000218543"/>
    </source>
</evidence>
<dbReference type="Proteomes" id="UP000321299">
    <property type="component" value="Plasmid pNCYU-26-73-7"/>
</dbReference>
<geneLocation type="plasmid" evidence="5">
    <name>pNCYU-26-73-7</name>
</geneLocation>
<evidence type="ECO:0000313" key="12">
    <source>
        <dbReference type="Proteomes" id="UP000271008"/>
    </source>
</evidence>
<dbReference type="AlphaFoldDB" id="A0A0A1AI85"/>
<dbReference type="EMBL" id="MRVZ01000085">
    <property type="protein sequence ID" value="PAU18156.1"/>
    <property type="molecule type" value="Genomic_DNA"/>
</dbReference>
<dbReference type="EMBL" id="CP042622">
    <property type="protein sequence ID" value="QED76670.1"/>
    <property type="molecule type" value="Genomic_DNA"/>
</dbReference>
<evidence type="ECO:0000313" key="10">
    <source>
        <dbReference type="Proteomes" id="UP000250991"/>
    </source>
</evidence>
<dbReference type="EMBL" id="WKUE01000039">
    <property type="protein sequence ID" value="MSI71107.1"/>
    <property type="molecule type" value="Genomic_DNA"/>
</dbReference>
<dbReference type="EMBL" id="RQTU01000031">
    <property type="protein sequence ID" value="RRD72883.1"/>
    <property type="molecule type" value="Genomic_DNA"/>
</dbReference>
<keyword evidence="5" id="KW-0614">Plasmid</keyword>
<reference evidence="14 15" key="4">
    <citation type="journal article" date="2019" name="Nat. Med.">
        <title>A library of human gut bacterial isolates paired with longitudinal multiomics data enables mechanistic microbiome research.</title>
        <authorList>
            <person name="Poyet M."/>
            <person name="Groussin M."/>
            <person name="Gibbons S.M."/>
            <person name="Avila-Pacheco J."/>
            <person name="Jiang X."/>
            <person name="Kearney S.M."/>
            <person name="Perrotta A.R."/>
            <person name="Berdy B."/>
            <person name="Zhao S."/>
            <person name="Lieberman T.D."/>
            <person name="Swanson P.K."/>
            <person name="Smith M."/>
            <person name="Roesemann S."/>
            <person name="Alexander J.E."/>
            <person name="Rich S.A."/>
            <person name="Livny J."/>
            <person name="Vlamakis H."/>
            <person name="Clish C."/>
            <person name="Bullock K."/>
            <person name="Deik A."/>
            <person name="Scott J."/>
            <person name="Pierce K.A."/>
            <person name="Xavier R.J."/>
            <person name="Alm E.J."/>
        </authorList>
    </citation>
    <scope>NUCLEOTIDE SEQUENCE [LARGE SCALE GENOMIC DNA]</scope>
    <source>
        <strain evidence="3 15">BIOML-A112</strain>
        <strain evidence="1 14">BIOML-A382</strain>
    </source>
</reference>
<dbReference type="EMBL" id="UARW01000008">
    <property type="protein sequence ID" value="SPW74342.1"/>
    <property type="molecule type" value="Genomic_DNA"/>
</dbReference>
<reference evidence="6 12" key="3">
    <citation type="submission" date="2018-11" db="EMBL/GenBank/DDBJ databases">
        <title>Enterobacteriaceae from Patient.</title>
        <authorList>
            <person name="Shen C."/>
            <person name="Yang Y."/>
            <person name="Tian G."/>
        </authorList>
    </citation>
    <scope>NUCLEOTIDE SEQUENCE [LARGE SCALE GENOMIC DNA]</scope>
    <source>
        <strain evidence="6 12">GBGD28</strain>
    </source>
</reference>
<dbReference type="Proteomes" id="UP000438958">
    <property type="component" value="Unassembled WGS sequence"/>
</dbReference>
<dbReference type="Proteomes" id="UP000254718">
    <property type="component" value="Unassembled WGS sequence"/>
</dbReference>
<sequence>MINLLIDAIKNRLEHEVFHDLLVQGPPYDETDSDIKLFVPTIFKGYLPPKSQPSPDKPPEFPHVIIRPTEGGMQPETDEVKVKFLLGGFCEDHTGYEWVMALLERMMFHFQEKPLLEEKFLFQGDIRWRMFDDQPYPYWITEATGTWLVLKPQNIQSQEFI</sequence>
<dbReference type="RefSeq" id="WP_000609134.1">
    <property type="nucleotide sequence ID" value="NZ_AP018573.1"/>
</dbReference>
<dbReference type="Proteomes" id="UP000250991">
    <property type="component" value="Unassembled WGS sequence"/>
</dbReference>
<proteinExistence type="predicted"/>
<reference evidence="4 9" key="1">
    <citation type="submission" date="2016-12" db="EMBL/GenBank/DDBJ databases">
        <title>Real-Time Genomic Investigation Underlying the Public Health Response to a Shiga Toxin-Producing Escherichia Coli O26:H11 Outbreak in a Nursery.</title>
        <authorList>
            <person name="Ferdous M."/>
            <person name="Moran-Gilad J."/>
            <person name="Rossen J.W."/>
            <person name="Gdalevich M."/>
        </authorList>
    </citation>
    <scope>NUCLEOTIDE SEQUENCE [LARGE SCALE GENOMIC DNA]</scope>
    <source>
        <strain evidence="4 9">STEC 514-2</strain>
    </source>
</reference>
<dbReference type="Proteomes" id="UP000475070">
    <property type="component" value="Unassembled WGS sequence"/>
</dbReference>
<evidence type="ECO:0000313" key="14">
    <source>
        <dbReference type="Proteomes" id="UP000438958"/>
    </source>
</evidence>
<dbReference type="EMBL" id="UGFE01000007">
    <property type="protein sequence ID" value="STO18066.1"/>
    <property type="molecule type" value="Genomic_DNA"/>
</dbReference>
<evidence type="ECO:0000313" key="3">
    <source>
        <dbReference type="EMBL" id="NAG21985.1"/>
    </source>
</evidence>
<dbReference type="Proteomes" id="UP000486847">
    <property type="component" value="Unassembled WGS sequence"/>
</dbReference>
<gene>
    <name evidence="4" type="ORF">BTQ06_21885</name>
    <name evidence="6" type="ORF">EIA08_21880</name>
    <name evidence="2" type="ORF">F9B07_22295</name>
    <name evidence="5" type="ORF">FTV93_30325</name>
    <name evidence="1" type="ORF">GKF66_20280</name>
    <name evidence="3" type="ORF">GUC01_23690</name>
    <name evidence="7" type="ORF">NCTC8009_00755</name>
    <name evidence="8" type="ORF">NCTC8333_06315</name>
</gene>
<evidence type="ECO:0000313" key="8">
    <source>
        <dbReference type="EMBL" id="STO18066.1"/>
    </source>
</evidence>
<accession>A0A0A1AI85</accession>
<evidence type="ECO:0000313" key="16">
    <source>
        <dbReference type="Proteomes" id="UP000486847"/>
    </source>
</evidence>
<name>A0A0A1AI85_ECOLX</name>
<geneLocation type="plasmid" evidence="13">
    <name>pncyu-26-73-7</name>
</geneLocation>
<dbReference type="EMBL" id="WXKQ01000033">
    <property type="protein sequence ID" value="NAG21985.1"/>
    <property type="molecule type" value="Genomic_DNA"/>
</dbReference>
<evidence type="ECO:0000313" key="5">
    <source>
        <dbReference type="EMBL" id="QED76670.1"/>
    </source>
</evidence>
<evidence type="ECO:0000313" key="15">
    <source>
        <dbReference type="Proteomes" id="UP000475070"/>
    </source>
</evidence>
<evidence type="ECO:0000313" key="6">
    <source>
        <dbReference type="EMBL" id="RRD72883.1"/>
    </source>
</evidence>
<protein>
    <submittedName>
        <fullName evidence="2">Uncharacterized protein</fullName>
    </submittedName>
</protein>
<evidence type="ECO:0000313" key="7">
    <source>
        <dbReference type="EMBL" id="SPW74342.1"/>
    </source>
</evidence>
<reference evidence="10 11" key="2">
    <citation type="submission" date="2018-06" db="EMBL/GenBank/DDBJ databases">
        <authorList>
            <consortium name="Pathogen Informatics"/>
            <person name="Doyle S."/>
        </authorList>
    </citation>
    <scope>NUCLEOTIDE SEQUENCE [LARGE SCALE GENOMIC DNA]</scope>
    <source>
        <strain evidence="7 10">NCTC8009</strain>
        <strain evidence="8 11">NCTC8333</strain>
    </source>
</reference>
<evidence type="ECO:0000313" key="13">
    <source>
        <dbReference type="Proteomes" id="UP000321299"/>
    </source>
</evidence>
<organism evidence="2 16">
    <name type="scientific">Escherichia coli</name>
    <dbReference type="NCBI Taxonomy" id="562"/>
    <lineage>
        <taxon>Bacteria</taxon>
        <taxon>Pseudomonadati</taxon>
        <taxon>Pseudomonadota</taxon>
        <taxon>Gammaproteobacteria</taxon>
        <taxon>Enterobacterales</taxon>
        <taxon>Enterobacteriaceae</taxon>
        <taxon>Escherichia</taxon>
    </lineage>
</organism>
<evidence type="ECO:0000313" key="11">
    <source>
        <dbReference type="Proteomes" id="UP000254718"/>
    </source>
</evidence>
<evidence type="ECO:0000313" key="2">
    <source>
        <dbReference type="EMBL" id="MTE91498.1"/>
    </source>
</evidence>
<reference evidence="5 13" key="5">
    <citation type="submission" date="2019-08" db="EMBL/GenBank/DDBJ databases">
        <title>Plasmid- and chromosome-located mcr-3 in mcr-1-positive Escherichia coli from diseased swine, Taiwan.</title>
        <authorList>
            <person name="Hsu C.-Y."/>
            <person name="Huang W.-C."/>
            <person name="Lauderdale T.-L."/>
        </authorList>
    </citation>
    <scope>NUCLEOTIDE SEQUENCE [LARGE SCALE GENOMIC DNA]</scope>
    <source>
        <strain evidence="5 13">NCYU-26-73</strain>
        <plasmid evidence="13">pncyu-26-73-7</plasmid>
        <plasmid evidence="5">pNCYU-26-73-7</plasmid>
    </source>
</reference>
<reference evidence="2 16" key="7">
    <citation type="submission" date="2019-10" db="EMBL/GenBank/DDBJ databases">
        <title>Comparative genomic analysis of antimicrobial resistant Escherichia coli of diverse origin.</title>
        <authorList>
            <person name="Ghatak S."/>
            <person name="Milton A.P."/>
            <person name="Rhetso K."/>
            <person name="Purkait D."/>
            <person name="Das S."/>
            <person name="Puro K.-U."/>
            <person name="Shakuntala I."/>
            <person name="Sen A."/>
            <person name="Sanjukta R."/>
            <person name="Priya G.B."/>
            <person name="Mawlong M."/>
            <person name="Lyngdoh V."/>
            <person name="Rynghang J."/>
            <person name="Mawphlang B.L."/>
        </authorList>
    </citation>
    <scope>NUCLEOTIDE SEQUENCE [LARGE SCALE GENOMIC DNA]</scope>
    <source>
        <strain evidence="2 16">SE161</strain>
    </source>
</reference>
<evidence type="ECO:0000313" key="1">
    <source>
        <dbReference type="EMBL" id="MSI71107.1"/>
    </source>
</evidence>
<evidence type="ECO:0000313" key="4">
    <source>
        <dbReference type="EMBL" id="PAU18156.1"/>
    </source>
</evidence>
<reference evidence="5 13" key="6">
    <citation type="submission" date="2019-08" db="EMBL/GenBank/DDBJ databases">
        <authorList>
            <person name="Chen F.-J."/>
            <person name="Wu H.-C."/>
            <person name="Liao Y.-C."/>
            <person name="Kuo S.-C."/>
        </authorList>
    </citation>
    <scope>NUCLEOTIDE SEQUENCE [LARGE SCALE GENOMIC DNA]</scope>
    <source>
        <strain evidence="5 13">NCYU-26-73</strain>
        <plasmid evidence="13">pncyu-26-73-7</plasmid>
        <plasmid evidence="5">pNCYU-26-73-7</plasmid>
    </source>
</reference>
<dbReference type="Proteomes" id="UP000218543">
    <property type="component" value="Unassembled WGS sequence"/>
</dbReference>
<dbReference type="EMBL" id="WCEW01000035">
    <property type="protein sequence ID" value="MTE91498.1"/>
    <property type="molecule type" value="Genomic_DNA"/>
</dbReference>
<dbReference type="Proteomes" id="UP000271008">
    <property type="component" value="Unassembled WGS sequence"/>
</dbReference>